<evidence type="ECO:0000313" key="4">
    <source>
        <dbReference type="Proteomes" id="UP000826271"/>
    </source>
</evidence>
<dbReference type="Gene3D" id="3.40.30.10">
    <property type="entry name" value="Glutaredoxin"/>
    <property type="match status" value="1"/>
</dbReference>
<accession>A0AAV6W1G3</accession>
<dbReference type="AlphaFoldDB" id="A0AAV6W1G3"/>
<dbReference type="EMBL" id="WHWC01000019">
    <property type="protein sequence ID" value="KAG8363718.1"/>
    <property type="molecule type" value="Genomic_DNA"/>
</dbReference>
<gene>
    <name evidence="3" type="ORF">BUALT_Bualt19G0051500</name>
</gene>
<reference evidence="3" key="1">
    <citation type="submission" date="2019-10" db="EMBL/GenBank/DDBJ databases">
        <authorList>
            <person name="Zhang R."/>
            <person name="Pan Y."/>
            <person name="Wang J."/>
            <person name="Ma R."/>
            <person name="Yu S."/>
        </authorList>
    </citation>
    <scope>NUCLEOTIDE SEQUENCE</scope>
    <source>
        <strain evidence="3">LA-IB0</strain>
        <tissue evidence="3">Leaf</tissue>
    </source>
</reference>
<name>A0AAV6W1G3_9LAMI</name>
<keyword evidence="4" id="KW-1185">Reference proteome</keyword>
<feature type="domain" description="Glutaredoxin" evidence="2">
    <location>
        <begin position="109"/>
        <end position="163"/>
    </location>
</feature>
<evidence type="ECO:0000256" key="1">
    <source>
        <dbReference type="SAM" id="MobiDB-lite"/>
    </source>
</evidence>
<protein>
    <recommendedName>
        <fullName evidence="2">Glutaredoxin domain-containing protein</fullName>
    </recommendedName>
</protein>
<dbReference type="InterPro" id="IPR002109">
    <property type="entry name" value="Glutaredoxin"/>
</dbReference>
<dbReference type="PANTHER" id="PTHR45669:SF28">
    <property type="entry name" value="GLUTAREDOXIN DOMAIN-CONTAINING PROTEIN"/>
    <property type="match status" value="1"/>
</dbReference>
<sequence>MKDLEEDQEMEFDKENVRPKMMAKVQDNSEVIRPWKARDEIGKGKKFKRENVPLTEIDVSSFKRPYLNSGTLFDPNLLAAFEQAVMEKCPQGGSDSIVLHTTRLRGIRKTFEDCQKVRALLENLRVLFFERDISMHREFKEELSENLGGKIVPTRLFVKGRYIGRADEVLGLHKQGKLKPLIEGIPIDRNEGAC</sequence>
<dbReference type="SUPFAM" id="SSF52833">
    <property type="entry name" value="Thioredoxin-like"/>
    <property type="match status" value="1"/>
</dbReference>
<dbReference type="Proteomes" id="UP000826271">
    <property type="component" value="Unassembled WGS sequence"/>
</dbReference>
<dbReference type="PROSITE" id="PS51354">
    <property type="entry name" value="GLUTAREDOXIN_2"/>
    <property type="match status" value="1"/>
</dbReference>
<dbReference type="Pfam" id="PF00462">
    <property type="entry name" value="Glutaredoxin"/>
    <property type="match status" value="1"/>
</dbReference>
<feature type="region of interest" description="Disordered" evidence="1">
    <location>
        <begin position="1"/>
        <end position="20"/>
    </location>
</feature>
<proteinExistence type="predicted"/>
<dbReference type="PANTHER" id="PTHR45669">
    <property type="entry name" value="GLUTAREDOXIN DOMAIN-CONTAINING CYSTEINE-RICH PROTEIN CG12206-RELATED"/>
    <property type="match status" value="1"/>
</dbReference>
<evidence type="ECO:0000313" key="3">
    <source>
        <dbReference type="EMBL" id="KAG8363718.1"/>
    </source>
</evidence>
<organism evidence="3 4">
    <name type="scientific">Buddleja alternifolia</name>
    <dbReference type="NCBI Taxonomy" id="168488"/>
    <lineage>
        <taxon>Eukaryota</taxon>
        <taxon>Viridiplantae</taxon>
        <taxon>Streptophyta</taxon>
        <taxon>Embryophyta</taxon>
        <taxon>Tracheophyta</taxon>
        <taxon>Spermatophyta</taxon>
        <taxon>Magnoliopsida</taxon>
        <taxon>eudicotyledons</taxon>
        <taxon>Gunneridae</taxon>
        <taxon>Pentapetalae</taxon>
        <taxon>asterids</taxon>
        <taxon>lamiids</taxon>
        <taxon>Lamiales</taxon>
        <taxon>Scrophulariaceae</taxon>
        <taxon>Buddlejeae</taxon>
        <taxon>Buddleja</taxon>
    </lineage>
</organism>
<comment type="caution">
    <text evidence="3">The sequence shown here is derived from an EMBL/GenBank/DDBJ whole genome shotgun (WGS) entry which is preliminary data.</text>
</comment>
<feature type="compositionally biased region" description="Acidic residues" evidence="1">
    <location>
        <begin position="1"/>
        <end position="10"/>
    </location>
</feature>
<dbReference type="InterPro" id="IPR036249">
    <property type="entry name" value="Thioredoxin-like_sf"/>
</dbReference>
<evidence type="ECO:0000259" key="2">
    <source>
        <dbReference type="Pfam" id="PF00462"/>
    </source>
</evidence>